<protein>
    <recommendedName>
        <fullName evidence="4">Glycosyltransferase family 8 protein</fullName>
    </recommendedName>
</protein>
<dbReference type="EMBL" id="SGPM01000011">
    <property type="protein sequence ID" value="THH33042.1"/>
    <property type="molecule type" value="Genomic_DNA"/>
</dbReference>
<dbReference type="PANTHER" id="PTHR11183">
    <property type="entry name" value="GLYCOGENIN SUBFAMILY MEMBER"/>
    <property type="match status" value="1"/>
</dbReference>
<reference evidence="2 3" key="1">
    <citation type="submission" date="2019-02" db="EMBL/GenBank/DDBJ databases">
        <title>Genome sequencing of the rare red list fungi Antrodiella citrinella (Flaviporus citrinellus).</title>
        <authorList>
            <person name="Buettner E."/>
            <person name="Kellner H."/>
        </authorList>
    </citation>
    <scope>NUCLEOTIDE SEQUENCE [LARGE SCALE GENOMIC DNA]</scope>
    <source>
        <strain evidence="2 3">DSM 108506</strain>
    </source>
</reference>
<keyword evidence="1" id="KW-1133">Transmembrane helix</keyword>
<sequence>MSSILSYFHTPNEYALLPSSIAKPPNRGWRHVLIPVILVASISFNFFFFFFWPPKYTVKVALDNYQSLNHNPIVDLSLLPLSSPNEPLDHAHEQHAVVTSLYTDAFAGAVATLGHSLRKVNTTARLVLLYFPDRVSPSALCIATSTGFVPHAVTRIPPPHDGRGVYPHFLDQFTKLNVWTLDALGIRSLVYLDADTLVRRNFDELFTLPWMFAATPDVFVDWKGFTLAFNAGVLFLRPSTAIFNDMISKLSTAHYPLADAEQSFLNHYFAAEVVRLPYHYNANLAIKARALDLWEGTRHEHRIVHFTLVKPFIGRGPQYKEVPFDEVEKFVEEIKEVDGGAFREEMVWWGETFVEMKQVYAPQLALCKAAD</sequence>
<name>A0A4S4N288_9APHY</name>
<evidence type="ECO:0000313" key="3">
    <source>
        <dbReference type="Proteomes" id="UP000308730"/>
    </source>
</evidence>
<organism evidence="2 3">
    <name type="scientific">Antrodiella citrinella</name>
    <dbReference type="NCBI Taxonomy" id="2447956"/>
    <lineage>
        <taxon>Eukaryota</taxon>
        <taxon>Fungi</taxon>
        <taxon>Dikarya</taxon>
        <taxon>Basidiomycota</taxon>
        <taxon>Agaricomycotina</taxon>
        <taxon>Agaricomycetes</taxon>
        <taxon>Polyporales</taxon>
        <taxon>Steccherinaceae</taxon>
        <taxon>Antrodiella</taxon>
    </lineage>
</organism>
<gene>
    <name evidence="2" type="ORF">EUX98_g1122</name>
</gene>
<proteinExistence type="predicted"/>
<accession>A0A4S4N288</accession>
<keyword evidence="3" id="KW-1185">Reference proteome</keyword>
<evidence type="ECO:0008006" key="4">
    <source>
        <dbReference type="Google" id="ProtNLM"/>
    </source>
</evidence>
<dbReference type="AlphaFoldDB" id="A0A4S4N288"/>
<feature type="transmembrane region" description="Helical" evidence="1">
    <location>
        <begin position="32"/>
        <end position="52"/>
    </location>
</feature>
<dbReference type="InterPro" id="IPR050587">
    <property type="entry name" value="GNT1/Glycosyltrans_8"/>
</dbReference>
<dbReference type="OrthoDB" id="2014201at2759"/>
<dbReference type="Pfam" id="PF01501">
    <property type="entry name" value="Glyco_transf_8"/>
    <property type="match status" value="1"/>
</dbReference>
<dbReference type="Gene3D" id="3.90.550.10">
    <property type="entry name" value="Spore Coat Polysaccharide Biosynthesis Protein SpsA, Chain A"/>
    <property type="match status" value="1"/>
</dbReference>
<dbReference type="Proteomes" id="UP000308730">
    <property type="component" value="Unassembled WGS sequence"/>
</dbReference>
<dbReference type="SUPFAM" id="SSF53448">
    <property type="entry name" value="Nucleotide-diphospho-sugar transferases"/>
    <property type="match status" value="1"/>
</dbReference>
<evidence type="ECO:0000313" key="2">
    <source>
        <dbReference type="EMBL" id="THH33042.1"/>
    </source>
</evidence>
<dbReference type="InterPro" id="IPR029044">
    <property type="entry name" value="Nucleotide-diphossugar_trans"/>
</dbReference>
<dbReference type="GO" id="GO:0016757">
    <property type="term" value="F:glycosyltransferase activity"/>
    <property type="evidence" value="ECO:0007669"/>
    <property type="project" value="InterPro"/>
</dbReference>
<evidence type="ECO:0000256" key="1">
    <source>
        <dbReference type="SAM" id="Phobius"/>
    </source>
</evidence>
<dbReference type="InterPro" id="IPR002495">
    <property type="entry name" value="Glyco_trans_8"/>
</dbReference>
<comment type="caution">
    <text evidence="2">The sequence shown here is derived from an EMBL/GenBank/DDBJ whole genome shotgun (WGS) entry which is preliminary data.</text>
</comment>
<keyword evidence="1" id="KW-0472">Membrane</keyword>
<keyword evidence="1" id="KW-0812">Transmembrane</keyword>